<dbReference type="NCBIfam" id="TIGR01631">
    <property type="entry name" value="Trypano_RHS"/>
    <property type="match status" value="1"/>
</dbReference>
<evidence type="ECO:0000313" key="2">
    <source>
        <dbReference type="EMBL" id="SCU70613.1"/>
    </source>
</evidence>
<gene>
    <name evidence="2" type="ORF">TEOVI_000218700</name>
</gene>
<dbReference type="GeneID" id="92376127"/>
<comment type="caution">
    <text evidence="2">The sequence shown here is derived from an EMBL/GenBank/DDBJ whole genome shotgun (WGS) entry which is preliminary data.</text>
</comment>
<name>A0A1G4IEV7_TRYEQ</name>
<dbReference type="RefSeq" id="XP_067081390.1">
    <property type="nucleotide sequence ID" value="XM_067225289.1"/>
</dbReference>
<protein>
    <submittedName>
        <fullName evidence="2">Retrotransposon hot spot protein, putative</fullName>
    </submittedName>
</protein>
<evidence type="ECO:0000313" key="3">
    <source>
        <dbReference type="Proteomes" id="UP000195570"/>
    </source>
</evidence>
<keyword evidence="3" id="KW-1185">Reference proteome</keyword>
<dbReference type="EMBL" id="CZPT02001504">
    <property type="protein sequence ID" value="SCU70613.1"/>
    <property type="molecule type" value="Genomic_DNA"/>
</dbReference>
<reference evidence="2" key="1">
    <citation type="submission" date="2016-09" db="EMBL/GenBank/DDBJ databases">
        <authorList>
            <person name="Hebert L."/>
            <person name="Moumen B."/>
        </authorList>
    </citation>
    <scope>NUCLEOTIDE SEQUENCE [LARGE SCALE GENOMIC DNA]</scope>
    <source>
        <strain evidence="2">OVI</strain>
    </source>
</reference>
<dbReference type="VEuPathDB" id="TriTrypDB:TEOVI_000218700"/>
<dbReference type="InterPro" id="IPR006518">
    <property type="entry name" value="Trypano_RHS"/>
</dbReference>
<dbReference type="Proteomes" id="UP000195570">
    <property type="component" value="Unassembled WGS sequence"/>
</dbReference>
<dbReference type="AlphaFoldDB" id="A0A1G4IEV7"/>
<accession>A0A1G4IEV7</accession>
<organism evidence="2 3">
    <name type="scientific">Trypanosoma equiperdum</name>
    <dbReference type="NCBI Taxonomy" id="5694"/>
    <lineage>
        <taxon>Eukaryota</taxon>
        <taxon>Discoba</taxon>
        <taxon>Euglenozoa</taxon>
        <taxon>Kinetoplastea</taxon>
        <taxon>Metakinetoplastina</taxon>
        <taxon>Trypanosomatida</taxon>
        <taxon>Trypanosomatidae</taxon>
        <taxon>Trypanosoma</taxon>
    </lineage>
</organism>
<proteinExistence type="predicted"/>
<dbReference type="InterPro" id="IPR046835">
    <property type="entry name" value="RHS_N"/>
</dbReference>
<sequence length="129" mass="14858">MGNEAQPLGLNSADGMPNKCLMWKDEEVNVVPEIDEALEQKPERTKGFDLLVLTSEMGWPYTGFARGTDSDIFIRREKLRVWNAAENGIQLWEARKHRTTLNYNLYSFHLETVSIFKFDMAIKNYNAIG</sequence>
<evidence type="ECO:0000259" key="1">
    <source>
        <dbReference type="Pfam" id="PF20445"/>
    </source>
</evidence>
<dbReference type="Pfam" id="PF20445">
    <property type="entry name" value="RHS_N"/>
    <property type="match status" value="1"/>
</dbReference>
<feature type="domain" description="Retrotransposon hot spot protein N-terminal" evidence="1">
    <location>
        <begin position="3"/>
        <end position="94"/>
    </location>
</feature>